<reference evidence="6 7" key="1">
    <citation type="journal article" date="2016" name="J. Microbiol.">
        <title>Dankookia rubra gen. nov., sp. nov., an alphaproteobacterium isolated from sediment of a shallow stream.</title>
        <authorList>
            <person name="Kim W.H."/>
            <person name="Kim D.H."/>
            <person name="Kang K."/>
            <person name="Ahn T.Y."/>
        </authorList>
    </citation>
    <scope>NUCLEOTIDE SEQUENCE [LARGE SCALE GENOMIC DNA]</scope>
    <source>
        <strain evidence="6 7">JCM30602</strain>
    </source>
</reference>
<dbReference type="PROSITE" id="PS51635">
    <property type="entry name" value="PNPLA"/>
    <property type="match status" value="1"/>
</dbReference>
<evidence type="ECO:0000256" key="3">
    <source>
        <dbReference type="ARBA" id="ARBA00023098"/>
    </source>
</evidence>
<keyword evidence="1 4" id="KW-0378">Hydrolase</keyword>
<dbReference type="PANTHER" id="PTHR14226:SF57">
    <property type="entry name" value="BLR7027 PROTEIN"/>
    <property type="match status" value="1"/>
</dbReference>
<keyword evidence="3 4" id="KW-0443">Lipid metabolism</keyword>
<evidence type="ECO:0000256" key="2">
    <source>
        <dbReference type="ARBA" id="ARBA00022963"/>
    </source>
</evidence>
<dbReference type="PANTHER" id="PTHR14226">
    <property type="entry name" value="NEUROPATHY TARGET ESTERASE/SWISS CHEESE D.MELANOGASTER"/>
    <property type="match status" value="1"/>
</dbReference>
<dbReference type="InterPro" id="IPR021095">
    <property type="entry name" value="DUF3734"/>
</dbReference>
<accession>A0A4R5QD38</accession>
<feature type="short sequence motif" description="GXGXXG" evidence="4">
    <location>
        <begin position="102"/>
        <end position="107"/>
    </location>
</feature>
<dbReference type="EMBL" id="SMSJ01000026">
    <property type="protein sequence ID" value="TDH61090.1"/>
    <property type="molecule type" value="Genomic_DNA"/>
</dbReference>
<dbReference type="Pfam" id="PF01734">
    <property type="entry name" value="Patatin"/>
    <property type="match status" value="1"/>
</dbReference>
<dbReference type="Pfam" id="PF12536">
    <property type="entry name" value="DUF3734"/>
    <property type="match status" value="1"/>
</dbReference>
<evidence type="ECO:0000256" key="1">
    <source>
        <dbReference type="ARBA" id="ARBA00022801"/>
    </source>
</evidence>
<dbReference type="InterPro" id="IPR016035">
    <property type="entry name" value="Acyl_Trfase/lysoPLipase"/>
</dbReference>
<feature type="active site" description="Nucleophile" evidence="4">
    <location>
        <position position="131"/>
    </location>
</feature>
<dbReference type="InterPro" id="IPR050301">
    <property type="entry name" value="NTE"/>
</dbReference>
<dbReference type="Proteomes" id="UP000295096">
    <property type="component" value="Unassembled WGS sequence"/>
</dbReference>
<dbReference type="Gene3D" id="3.40.1090.10">
    <property type="entry name" value="Cytosolic phospholipase A2 catalytic domain"/>
    <property type="match status" value="2"/>
</dbReference>
<feature type="short sequence motif" description="DGA/G" evidence="4">
    <location>
        <begin position="292"/>
        <end position="294"/>
    </location>
</feature>
<evidence type="ECO:0000259" key="5">
    <source>
        <dbReference type="PROSITE" id="PS51635"/>
    </source>
</evidence>
<dbReference type="OrthoDB" id="9807112at2"/>
<feature type="short sequence motif" description="GXSXG" evidence="4">
    <location>
        <begin position="129"/>
        <end position="133"/>
    </location>
</feature>
<dbReference type="GO" id="GO:0016042">
    <property type="term" value="P:lipid catabolic process"/>
    <property type="evidence" value="ECO:0007669"/>
    <property type="project" value="UniProtKB-UniRule"/>
</dbReference>
<sequence>MRPHLGIKRLQKGLRVVRRAGRARASVHGSSLRRCQPAIVPGGNTQDVSRRLNKAWTDAVLTRSGQYRSSIGARRRHGRRDRLATIPPDPAGFGRIALVLQGGGALGSYQAGVYQAMHEAGLEPDWLAGVSIGAINAALIAGNARADRLPRLREFWERITHRKLWPFAPDGDDLRRARNVQSALATLSLGTPGFFRPNPINPWLAPRGSAGATAFYQTGALRETLEGLVDWALLDQPGGHPRLAVGAVNVTTGNFQYFDSAMLPLVPEHVMASGALPPGLPAVRIGGEWFWDGGLVSNTPLQYLLEDELDCRDALVFQVDLFPARGPLPRDMEEVLGREKDIRYSSRTRMNTDAYTRLRRWQLRLKSALDRLPEASLTAEDRAMRERLARLPRLSILQMVYQAKAYEGQAKDYEFGPETMREHWQSGLEDTRRTLARPDWRVLPAEDPGIVTHDVHRD</sequence>
<keyword evidence="7" id="KW-1185">Reference proteome</keyword>
<feature type="active site" description="Proton acceptor" evidence="4">
    <location>
        <position position="292"/>
    </location>
</feature>
<dbReference type="AlphaFoldDB" id="A0A4R5QD38"/>
<evidence type="ECO:0000313" key="6">
    <source>
        <dbReference type="EMBL" id="TDH61090.1"/>
    </source>
</evidence>
<dbReference type="CDD" id="cd07209">
    <property type="entry name" value="Pat_hypo_Ecoli_Z1214_like"/>
    <property type="match status" value="1"/>
</dbReference>
<evidence type="ECO:0000313" key="7">
    <source>
        <dbReference type="Proteomes" id="UP000295096"/>
    </source>
</evidence>
<gene>
    <name evidence="6" type="ORF">E2C06_18450</name>
</gene>
<keyword evidence="2 4" id="KW-0442">Lipid degradation</keyword>
<name>A0A4R5QD38_9PROT</name>
<comment type="caution">
    <text evidence="6">The sequence shown here is derived from an EMBL/GenBank/DDBJ whole genome shotgun (WGS) entry which is preliminary data.</text>
</comment>
<dbReference type="SUPFAM" id="SSF52151">
    <property type="entry name" value="FabD/lysophospholipase-like"/>
    <property type="match status" value="1"/>
</dbReference>
<feature type="domain" description="PNPLA" evidence="5">
    <location>
        <begin position="98"/>
        <end position="305"/>
    </location>
</feature>
<proteinExistence type="predicted"/>
<evidence type="ECO:0000256" key="4">
    <source>
        <dbReference type="PROSITE-ProRule" id="PRU01161"/>
    </source>
</evidence>
<organism evidence="6 7">
    <name type="scientific">Dankookia rubra</name>
    <dbReference type="NCBI Taxonomy" id="1442381"/>
    <lineage>
        <taxon>Bacteria</taxon>
        <taxon>Pseudomonadati</taxon>
        <taxon>Pseudomonadota</taxon>
        <taxon>Alphaproteobacteria</taxon>
        <taxon>Acetobacterales</taxon>
        <taxon>Roseomonadaceae</taxon>
        <taxon>Dankookia</taxon>
    </lineage>
</organism>
<dbReference type="InterPro" id="IPR002641">
    <property type="entry name" value="PNPLA_dom"/>
</dbReference>
<dbReference type="GO" id="GO:0016787">
    <property type="term" value="F:hydrolase activity"/>
    <property type="evidence" value="ECO:0007669"/>
    <property type="project" value="UniProtKB-UniRule"/>
</dbReference>
<protein>
    <submittedName>
        <fullName evidence="6">Patatin-like phospholipase family protein</fullName>
    </submittedName>
</protein>